<proteinExistence type="predicted"/>
<dbReference type="GO" id="GO:0003964">
    <property type="term" value="F:RNA-directed DNA polymerase activity"/>
    <property type="evidence" value="ECO:0007669"/>
    <property type="project" value="UniProtKB-KW"/>
</dbReference>
<dbReference type="PANTHER" id="PTHR42648">
    <property type="entry name" value="TRANSPOSASE, PUTATIVE-RELATED"/>
    <property type="match status" value="1"/>
</dbReference>
<dbReference type="InterPro" id="IPR039537">
    <property type="entry name" value="Retrotran_Ty1/copia-like"/>
</dbReference>
<keyword evidence="7" id="KW-0229">DNA integration</keyword>
<evidence type="ECO:0000256" key="11">
    <source>
        <dbReference type="ARBA" id="ARBA00023172"/>
    </source>
</evidence>
<keyword evidence="3" id="KW-0479">Metal-binding</keyword>
<dbReference type="SUPFAM" id="SSF53098">
    <property type="entry name" value="Ribonuclease H-like"/>
    <property type="match status" value="1"/>
</dbReference>
<dbReference type="PANTHER" id="PTHR42648:SF11">
    <property type="entry name" value="TRANSPOSON TY4-P GAG-POL POLYPROTEIN"/>
    <property type="match status" value="1"/>
</dbReference>
<organism evidence="15 16">
    <name type="scientific">Erysiphe pulchra</name>
    <dbReference type="NCBI Taxonomy" id="225359"/>
    <lineage>
        <taxon>Eukaryota</taxon>
        <taxon>Fungi</taxon>
        <taxon>Dikarya</taxon>
        <taxon>Ascomycota</taxon>
        <taxon>Pezizomycotina</taxon>
        <taxon>Leotiomycetes</taxon>
        <taxon>Erysiphales</taxon>
        <taxon>Erysiphaceae</taxon>
        <taxon>Erysiphe</taxon>
    </lineage>
</organism>
<evidence type="ECO:0000313" key="15">
    <source>
        <dbReference type="EMBL" id="POS85479.1"/>
    </source>
</evidence>
<dbReference type="Pfam" id="PF07727">
    <property type="entry name" value="RVT_2"/>
    <property type="match status" value="1"/>
</dbReference>
<reference evidence="15 16" key="1">
    <citation type="submission" date="2017-10" db="EMBL/GenBank/DDBJ databases">
        <title>Development of genomic resources for the powdery mildew, Erysiphe pulchra.</title>
        <authorList>
            <person name="Wadl P.A."/>
            <person name="Mack B.M."/>
            <person name="Moore G."/>
            <person name="Beltz S.B."/>
        </authorList>
    </citation>
    <scope>NUCLEOTIDE SEQUENCE [LARGE SCALE GENOMIC DNA]</scope>
    <source>
        <strain evidence="15">Cflorida</strain>
    </source>
</reference>
<dbReference type="InterPro" id="IPR013103">
    <property type="entry name" value="RVT_2"/>
</dbReference>
<evidence type="ECO:0000313" key="16">
    <source>
        <dbReference type="Proteomes" id="UP000237438"/>
    </source>
</evidence>
<dbReference type="GO" id="GO:0016787">
    <property type="term" value="F:hydrolase activity"/>
    <property type="evidence" value="ECO:0007669"/>
    <property type="project" value="UniProtKB-KW"/>
</dbReference>
<dbReference type="GO" id="GO:0004519">
    <property type="term" value="F:endonuclease activity"/>
    <property type="evidence" value="ECO:0007669"/>
    <property type="project" value="UniProtKB-KW"/>
</dbReference>
<evidence type="ECO:0000256" key="12">
    <source>
        <dbReference type="ARBA" id="ARBA00023268"/>
    </source>
</evidence>
<sequence>MGSVNDPVDGAATAKTVFSAVIVYAQPTVALAASFPNERGLDPEAHCKKCRHRLKNKYCYRLQPELASSKKNKSTNDSKPKLKKSATSIDVDNEFSDSDSSGVMIAASSRFNESLTIYDTTVGSSSLDSTGTSLLTIGNLRLKLHDAIYPPSSTCNIVSAGRLGRISNIVPNYDEMILIKRNSHKHNTGAKLIQKNDAYYVAPITSSTSKTQIVEAPGVARLPITISAQRWHERLGHTGQTILKRTAQTSKGLEGIELSDLITYETCHLSKVQRFVSREPRPTPNQPLDEIHINTVGKVPAALNGHQYVVVITDAMTRMRWCITTGTKDQITPQLIQLVKTQEHQYGKWAYCDQHGIRTDLSAPYTPEQNGIAESANKVVLIKARSMLIDARMPAIYWPWAVEYAGFITNRLYNLRTKKTRLIDFMQGLNQPHTGQVDLSHVPRFGCRADKYIDPKPGEFNPDTANDLSDTESFFSETEEEGESSLPLTRSDENESKEVEPSSSSASLPDQNKHEIEVDDKIMTGWDPVPPVAGQKRALKGYTQRKGIDYQETFAPTPRVETGRILLVLAHQFGWHKRQGDVPTAFLNPDLNIDLYMDIPQGFEKEGYVVKLYKRLYGLIQAAALWCDDVRATLAEHALHPTTSDICLYTNSEKDLVQNCKPTASPIEKLLEPNNAESIPDQKDEHYKIIGGLQYLASNTRPDISFAVNHLARFLQNPLEPDRRIKFLRKNGKTMLKAYADADFSADPSISRSTSGTVIMLGSGPISWRSRLQREVVLSTTEVE</sequence>
<dbReference type="GO" id="GO:0003677">
    <property type="term" value="F:DNA binding"/>
    <property type="evidence" value="ECO:0007669"/>
    <property type="project" value="UniProtKB-KW"/>
</dbReference>
<keyword evidence="1" id="KW-0548">Nucleotidyltransferase</keyword>
<feature type="compositionally biased region" description="Basic and acidic residues" evidence="13">
    <location>
        <begin position="490"/>
        <end position="500"/>
    </location>
</feature>
<keyword evidence="5" id="KW-0378">Hydrolase</keyword>
<dbReference type="GO" id="GO:0003887">
    <property type="term" value="F:DNA-directed DNA polymerase activity"/>
    <property type="evidence" value="ECO:0007669"/>
    <property type="project" value="UniProtKB-KW"/>
</dbReference>
<dbReference type="Gene3D" id="3.30.420.10">
    <property type="entry name" value="Ribonuclease H-like superfamily/Ribonuclease H"/>
    <property type="match status" value="1"/>
</dbReference>
<evidence type="ECO:0000256" key="6">
    <source>
        <dbReference type="ARBA" id="ARBA00022842"/>
    </source>
</evidence>
<evidence type="ECO:0000256" key="9">
    <source>
        <dbReference type="ARBA" id="ARBA00022932"/>
    </source>
</evidence>
<keyword evidence="16" id="KW-1185">Reference proteome</keyword>
<dbReference type="STRING" id="225359.A0A2S4PTX4"/>
<comment type="caution">
    <text evidence="15">The sequence shown here is derived from an EMBL/GenBank/DDBJ whole genome shotgun (WGS) entry which is preliminary data.</text>
</comment>
<evidence type="ECO:0000256" key="4">
    <source>
        <dbReference type="ARBA" id="ARBA00022759"/>
    </source>
</evidence>
<evidence type="ECO:0000256" key="5">
    <source>
        <dbReference type="ARBA" id="ARBA00022801"/>
    </source>
</evidence>
<evidence type="ECO:0000256" key="8">
    <source>
        <dbReference type="ARBA" id="ARBA00022918"/>
    </source>
</evidence>
<keyword evidence="12" id="KW-0511">Multifunctional enzyme</keyword>
<evidence type="ECO:0000256" key="7">
    <source>
        <dbReference type="ARBA" id="ARBA00022908"/>
    </source>
</evidence>
<keyword evidence="2" id="KW-0540">Nuclease</keyword>
<dbReference type="AlphaFoldDB" id="A0A2S4PTX4"/>
<feature type="domain" description="Reverse transcriptase Ty1/copia-type" evidence="14">
    <location>
        <begin position="539"/>
        <end position="652"/>
    </location>
</feature>
<dbReference type="OrthoDB" id="4095857at2759"/>
<evidence type="ECO:0000256" key="1">
    <source>
        <dbReference type="ARBA" id="ARBA00022695"/>
    </source>
</evidence>
<protein>
    <recommendedName>
        <fullName evidence="14">Reverse transcriptase Ty1/copia-type domain-containing protein</fullName>
    </recommendedName>
</protein>
<name>A0A2S4PTX4_9PEZI</name>
<keyword evidence="9" id="KW-0808">Transferase</keyword>
<dbReference type="InterPro" id="IPR012337">
    <property type="entry name" value="RNaseH-like_sf"/>
</dbReference>
<keyword evidence="11" id="KW-0233">DNA recombination</keyword>
<evidence type="ECO:0000256" key="3">
    <source>
        <dbReference type="ARBA" id="ARBA00022723"/>
    </source>
</evidence>
<keyword evidence="8" id="KW-0695">RNA-directed DNA polymerase</keyword>
<dbReference type="Proteomes" id="UP000237438">
    <property type="component" value="Unassembled WGS sequence"/>
</dbReference>
<evidence type="ECO:0000256" key="13">
    <source>
        <dbReference type="SAM" id="MobiDB-lite"/>
    </source>
</evidence>
<keyword evidence="6" id="KW-0460">Magnesium</keyword>
<dbReference type="InterPro" id="IPR036397">
    <property type="entry name" value="RNaseH_sf"/>
</dbReference>
<dbReference type="GO" id="GO:0015074">
    <property type="term" value="P:DNA integration"/>
    <property type="evidence" value="ECO:0007669"/>
    <property type="project" value="UniProtKB-KW"/>
</dbReference>
<feature type="region of interest" description="Disordered" evidence="13">
    <location>
        <begin position="452"/>
        <end position="513"/>
    </location>
</feature>
<keyword evidence="4" id="KW-0255">Endonuclease</keyword>
<gene>
    <name evidence="15" type="ORF">EPUL_002299</name>
</gene>
<keyword evidence="10" id="KW-0238">DNA-binding</keyword>
<evidence type="ECO:0000256" key="10">
    <source>
        <dbReference type="ARBA" id="ARBA00023125"/>
    </source>
</evidence>
<dbReference type="CDD" id="cd09272">
    <property type="entry name" value="RNase_HI_RT_Ty1"/>
    <property type="match status" value="1"/>
</dbReference>
<evidence type="ECO:0000256" key="2">
    <source>
        <dbReference type="ARBA" id="ARBA00022722"/>
    </source>
</evidence>
<evidence type="ECO:0000259" key="14">
    <source>
        <dbReference type="Pfam" id="PF07727"/>
    </source>
</evidence>
<dbReference type="EMBL" id="PEDP01000590">
    <property type="protein sequence ID" value="POS85479.1"/>
    <property type="molecule type" value="Genomic_DNA"/>
</dbReference>
<dbReference type="GO" id="GO:0046872">
    <property type="term" value="F:metal ion binding"/>
    <property type="evidence" value="ECO:0007669"/>
    <property type="project" value="UniProtKB-KW"/>
</dbReference>
<keyword evidence="9" id="KW-0239">DNA-directed DNA polymerase</keyword>
<accession>A0A2S4PTX4</accession>
<dbReference type="GO" id="GO:0006310">
    <property type="term" value="P:DNA recombination"/>
    <property type="evidence" value="ECO:0007669"/>
    <property type="project" value="UniProtKB-KW"/>
</dbReference>